<dbReference type="EMBL" id="JNBR01001431">
    <property type="protein sequence ID" value="OQR87629.1"/>
    <property type="molecule type" value="Genomic_DNA"/>
</dbReference>
<dbReference type="InterPro" id="IPR038336">
    <property type="entry name" value="NET_sf"/>
</dbReference>
<dbReference type="Proteomes" id="UP000243579">
    <property type="component" value="Unassembled WGS sequence"/>
</dbReference>
<comment type="caution">
    <text evidence="2">The sequence shown here is derived from an EMBL/GenBank/DDBJ whole genome shotgun (WGS) entry which is preliminary data.</text>
</comment>
<dbReference type="InterPro" id="IPR027353">
    <property type="entry name" value="NET_dom"/>
</dbReference>
<organism evidence="2 3">
    <name type="scientific">Achlya hypogyna</name>
    <name type="common">Oomycete</name>
    <name type="synonym">Protoachlya hypogyna</name>
    <dbReference type="NCBI Taxonomy" id="1202772"/>
    <lineage>
        <taxon>Eukaryota</taxon>
        <taxon>Sar</taxon>
        <taxon>Stramenopiles</taxon>
        <taxon>Oomycota</taxon>
        <taxon>Saprolegniomycetes</taxon>
        <taxon>Saprolegniales</taxon>
        <taxon>Achlyaceae</taxon>
        <taxon>Achlya</taxon>
    </lineage>
</organism>
<dbReference type="OrthoDB" id="79229at2759"/>
<evidence type="ECO:0000313" key="2">
    <source>
        <dbReference type="EMBL" id="OQR87629.1"/>
    </source>
</evidence>
<name>A0A1V9YPK1_ACHHY</name>
<gene>
    <name evidence="2" type="ORF">ACHHYP_08480</name>
</gene>
<evidence type="ECO:0000313" key="3">
    <source>
        <dbReference type="Proteomes" id="UP000243579"/>
    </source>
</evidence>
<proteinExistence type="predicted"/>
<reference evidence="2 3" key="1">
    <citation type="journal article" date="2014" name="Genome Biol. Evol.">
        <title>The secreted proteins of Achlya hypogyna and Thraustotheca clavata identify the ancestral oomycete secretome and reveal gene acquisitions by horizontal gene transfer.</title>
        <authorList>
            <person name="Misner I."/>
            <person name="Blouin N."/>
            <person name="Leonard G."/>
            <person name="Richards T.A."/>
            <person name="Lane C.E."/>
        </authorList>
    </citation>
    <scope>NUCLEOTIDE SEQUENCE [LARGE SCALE GENOMIC DNA]</scope>
    <source>
        <strain evidence="2 3">ATCC 48635</strain>
    </source>
</reference>
<protein>
    <recommendedName>
        <fullName evidence="1">NET domain-containing protein</fullName>
    </recommendedName>
</protein>
<dbReference type="AlphaFoldDB" id="A0A1V9YPK1"/>
<sequence>MLACLSINSQCVAPQPPAACSNRDALAALVHHITRLSSCDLEGLLFLIAHYEPACVTGDDEADLDLEKLHPSTLMAIHDYVVACHRRHC</sequence>
<dbReference type="Pfam" id="PF17035">
    <property type="entry name" value="BET"/>
    <property type="match status" value="1"/>
</dbReference>
<evidence type="ECO:0000259" key="1">
    <source>
        <dbReference type="Pfam" id="PF17035"/>
    </source>
</evidence>
<keyword evidence="3" id="KW-1185">Reference proteome</keyword>
<dbReference type="Gene3D" id="1.20.1270.220">
    <property type="match status" value="1"/>
</dbReference>
<feature type="domain" description="NET" evidence="1">
    <location>
        <begin position="29"/>
        <end position="82"/>
    </location>
</feature>
<accession>A0A1V9YPK1</accession>